<comment type="caution">
    <text evidence="1">The sequence shown here is derived from an EMBL/GenBank/DDBJ whole genome shotgun (WGS) entry which is preliminary data.</text>
</comment>
<name>A0ABW4DKG0_9BACL</name>
<protein>
    <submittedName>
        <fullName evidence="1">Uncharacterized protein</fullName>
    </submittedName>
</protein>
<dbReference type="EMBL" id="JBHTNZ010000105">
    <property type="protein sequence ID" value="MFD1464254.1"/>
    <property type="molecule type" value="Genomic_DNA"/>
</dbReference>
<evidence type="ECO:0000313" key="1">
    <source>
        <dbReference type="EMBL" id="MFD1464254.1"/>
    </source>
</evidence>
<evidence type="ECO:0000313" key="2">
    <source>
        <dbReference type="Proteomes" id="UP001597340"/>
    </source>
</evidence>
<sequence length="148" mass="17635">MWRDVQHAWNPNQKEIRIWAYSDMKIPDQDWELAVNSFENIPMICNFVDDEKCKHIPFFLSSLYVFTGDVVESGEEEGIKELSVLLEKVSTFAKTEELNFWIERSKHLIQHPRDYNYDYWGLGCMCINKSKDLSSTERSFYISLLYFI</sequence>
<dbReference type="Proteomes" id="UP001597340">
    <property type="component" value="Unassembled WGS sequence"/>
</dbReference>
<gene>
    <name evidence="1" type="ORF">ACFQ5D_23680</name>
</gene>
<accession>A0ABW4DKG0</accession>
<keyword evidence="2" id="KW-1185">Reference proteome</keyword>
<proteinExistence type="predicted"/>
<dbReference type="RefSeq" id="WP_229525590.1">
    <property type="nucleotide sequence ID" value="NZ_JAFFQR010000105.1"/>
</dbReference>
<organism evidence="1 2">
    <name type="scientific">Paenibacillus farraposensis</name>
    <dbReference type="NCBI Taxonomy" id="2807095"/>
    <lineage>
        <taxon>Bacteria</taxon>
        <taxon>Bacillati</taxon>
        <taxon>Bacillota</taxon>
        <taxon>Bacilli</taxon>
        <taxon>Bacillales</taxon>
        <taxon>Paenibacillaceae</taxon>
        <taxon>Paenibacillus</taxon>
    </lineage>
</organism>
<reference evidence="2" key="1">
    <citation type="journal article" date="2019" name="Int. J. Syst. Evol. Microbiol.">
        <title>The Global Catalogue of Microorganisms (GCM) 10K type strain sequencing project: providing services to taxonomists for standard genome sequencing and annotation.</title>
        <authorList>
            <consortium name="The Broad Institute Genomics Platform"/>
            <consortium name="The Broad Institute Genome Sequencing Center for Infectious Disease"/>
            <person name="Wu L."/>
            <person name="Ma J."/>
        </authorList>
    </citation>
    <scope>NUCLEOTIDE SEQUENCE [LARGE SCALE GENOMIC DNA]</scope>
    <source>
        <strain evidence="2">CCM 9147</strain>
    </source>
</reference>